<evidence type="ECO:0000313" key="3">
    <source>
        <dbReference type="Proteomes" id="UP000324800"/>
    </source>
</evidence>
<dbReference type="OrthoDB" id="298589at2759"/>
<evidence type="ECO:0000313" key="2">
    <source>
        <dbReference type="EMBL" id="KAA6397593.1"/>
    </source>
</evidence>
<feature type="region of interest" description="Disordered" evidence="1">
    <location>
        <begin position="249"/>
        <end position="287"/>
    </location>
</feature>
<proteinExistence type="predicted"/>
<reference evidence="2 3" key="1">
    <citation type="submission" date="2019-03" db="EMBL/GenBank/DDBJ databases">
        <title>Single cell metagenomics reveals metabolic interactions within the superorganism composed of flagellate Streblomastix strix and complex community of Bacteroidetes bacteria on its surface.</title>
        <authorList>
            <person name="Treitli S.C."/>
            <person name="Kolisko M."/>
            <person name="Husnik F."/>
            <person name="Keeling P."/>
            <person name="Hampl V."/>
        </authorList>
    </citation>
    <scope>NUCLEOTIDE SEQUENCE [LARGE SCALE GENOMIC DNA]</scope>
    <source>
        <strain evidence="2">ST1C</strain>
    </source>
</reference>
<comment type="caution">
    <text evidence="2">The sequence shown here is derived from an EMBL/GenBank/DDBJ whole genome shotgun (WGS) entry which is preliminary data.</text>
</comment>
<feature type="region of interest" description="Disordered" evidence="1">
    <location>
        <begin position="343"/>
        <end position="383"/>
    </location>
</feature>
<sequence>MAQKMIHFLRILWAKNSQGQSFCGGGVRLPHTIFIENGVIKEWYFSSSQKNNAILRKHTRNLSSENIISVFNKECTNPETLAFFEGQFPQKWGDKNAPVTTSSIYLGQKELKRMVNHLTANVTGILQSFIQPNTINNHCYTVSYTPVFCLYKQRVNKYFLTDNVALKFKLATFEGPDYLVVPHLFQGEALKCRLDSICQGINTHVTSVIGQNRGLKLAVYELRVDTMSRLWLLWVSDYKFESKSGQESEIQSISSSQRKSRQSVRSVTPIQQSNVQGFNNRPRSVNGIYAQPNRESWERGEQPKQLIVSNKFIPRVASLPNRASTSTYTAPPLINDDINQKYKQKRDANNEKQRPFTSSEGGISNKRGQQINQVNKQEQEQEYSIPKQRSFIGICSFRPISSKDIFIIRKREDS</sequence>
<accession>A0A5J4WS09</accession>
<feature type="compositionally biased region" description="Basic and acidic residues" evidence="1">
    <location>
        <begin position="345"/>
        <end position="354"/>
    </location>
</feature>
<feature type="compositionally biased region" description="Low complexity" evidence="1">
    <location>
        <begin position="249"/>
        <end position="267"/>
    </location>
</feature>
<protein>
    <submittedName>
        <fullName evidence="2">Uncharacterized protein</fullName>
    </submittedName>
</protein>
<feature type="compositionally biased region" description="Polar residues" evidence="1">
    <location>
        <begin position="268"/>
        <end position="283"/>
    </location>
</feature>
<name>A0A5J4WS09_9EUKA</name>
<evidence type="ECO:0000256" key="1">
    <source>
        <dbReference type="SAM" id="MobiDB-lite"/>
    </source>
</evidence>
<dbReference type="EMBL" id="SNRW01001145">
    <property type="protein sequence ID" value="KAA6397593.1"/>
    <property type="molecule type" value="Genomic_DNA"/>
</dbReference>
<feature type="compositionally biased region" description="Polar residues" evidence="1">
    <location>
        <begin position="355"/>
        <end position="376"/>
    </location>
</feature>
<organism evidence="2 3">
    <name type="scientific">Streblomastix strix</name>
    <dbReference type="NCBI Taxonomy" id="222440"/>
    <lineage>
        <taxon>Eukaryota</taxon>
        <taxon>Metamonada</taxon>
        <taxon>Preaxostyla</taxon>
        <taxon>Oxymonadida</taxon>
        <taxon>Streblomastigidae</taxon>
        <taxon>Streblomastix</taxon>
    </lineage>
</organism>
<dbReference type="AlphaFoldDB" id="A0A5J4WS09"/>
<gene>
    <name evidence="2" type="ORF">EZS28_006885</name>
</gene>
<dbReference type="Proteomes" id="UP000324800">
    <property type="component" value="Unassembled WGS sequence"/>
</dbReference>